<protein>
    <submittedName>
        <fullName evidence="3">Cephalosporin hydroxylase</fullName>
    </submittedName>
</protein>
<gene>
    <name evidence="3" type="ORF">ISU07_01055</name>
</gene>
<dbReference type="EMBL" id="JADKPN010000001">
    <property type="protein sequence ID" value="MBF4761700.1"/>
    <property type="molecule type" value="Genomic_DNA"/>
</dbReference>
<keyword evidence="1" id="KW-0489">Methyltransferase</keyword>
<dbReference type="AlphaFoldDB" id="A0A930YIG7"/>
<reference evidence="3" key="1">
    <citation type="submission" date="2020-11" db="EMBL/GenBank/DDBJ databases">
        <title>Nocardioides sp. nov., isolated from Soil of Cynanchum wilfordii Hemsley rhizosphere.</title>
        <authorList>
            <person name="Lee J.-S."/>
            <person name="Suh M.K."/>
            <person name="Kim J.-S."/>
        </authorList>
    </citation>
    <scope>NUCLEOTIDE SEQUENCE</scope>
    <source>
        <strain evidence="3">KCTC 19275</strain>
    </source>
</reference>
<dbReference type="GO" id="GO:0005886">
    <property type="term" value="C:plasma membrane"/>
    <property type="evidence" value="ECO:0007669"/>
    <property type="project" value="TreeGrafter"/>
</dbReference>
<dbReference type="GO" id="GO:0008610">
    <property type="term" value="P:lipid biosynthetic process"/>
    <property type="evidence" value="ECO:0007669"/>
    <property type="project" value="InterPro"/>
</dbReference>
<dbReference type="Pfam" id="PF04989">
    <property type="entry name" value="RMNT_CmcI"/>
    <property type="match status" value="1"/>
</dbReference>
<sequence length="239" mass="26515">MPHGVAQAVAASFEGLWQPVGEPVPEPPPFIRDVIRDQFHRLYYHVSKRTWKDTWYRGVRTYKCPTDMWVYMELIDQLEPGLVIETGTYRGGSALYIADRLETIGAGNVVTVDVNEPPNPPEHPRITYLTGSSTDPAIVEKIAGMIPEGSPVLVILDSDHSRDHVAGELAAYAPLVPVGSYLIVEDTNVNGHPAAPDFGPGPMEALWDFMATDPGFEVDAHCERYFLTQNPSGYLKRVR</sequence>
<evidence type="ECO:0000313" key="3">
    <source>
        <dbReference type="EMBL" id="MBF4761700.1"/>
    </source>
</evidence>
<keyword evidence="4" id="KW-1185">Reference proteome</keyword>
<evidence type="ECO:0000313" key="4">
    <source>
        <dbReference type="Proteomes" id="UP000640489"/>
    </source>
</evidence>
<dbReference type="SUPFAM" id="SSF53335">
    <property type="entry name" value="S-adenosyl-L-methionine-dependent methyltransferases"/>
    <property type="match status" value="1"/>
</dbReference>
<dbReference type="GO" id="GO:0032259">
    <property type="term" value="P:methylation"/>
    <property type="evidence" value="ECO:0007669"/>
    <property type="project" value="UniProtKB-KW"/>
</dbReference>
<comment type="caution">
    <text evidence="3">The sequence shown here is derived from an EMBL/GenBank/DDBJ whole genome shotgun (WGS) entry which is preliminary data.</text>
</comment>
<organism evidence="3 4">
    <name type="scientific">Nocardioides islandensis</name>
    <dbReference type="NCBI Taxonomy" id="433663"/>
    <lineage>
        <taxon>Bacteria</taxon>
        <taxon>Bacillati</taxon>
        <taxon>Actinomycetota</taxon>
        <taxon>Actinomycetes</taxon>
        <taxon>Propionibacteriales</taxon>
        <taxon>Nocardioidaceae</taxon>
        <taxon>Nocardioides</taxon>
    </lineage>
</organism>
<proteinExistence type="predicted"/>
<dbReference type="InterPro" id="IPR029063">
    <property type="entry name" value="SAM-dependent_MTases_sf"/>
</dbReference>
<dbReference type="GO" id="GO:0071770">
    <property type="term" value="P:DIM/DIP cell wall layer assembly"/>
    <property type="evidence" value="ECO:0007669"/>
    <property type="project" value="TreeGrafter"/>
</dbReference>
<dbReference type="PANTHER" id="PTHR40048">
    <property type="entry name" value="RHAMNOSYL O-METHYLTRANSFERASE"/>
    <property type="match status" value="1"/>
</dbReference>
<keyword evidence="2" id="KW-0808">Transferase</keyword>
<dbReference type="InterPro" id="IPR007072">
    <property type="entry name" value="RNMT_CmcI"/>
</dbReference>
<name>A0A930YIG7_9ACTN</name>
<dbReference type="Gene3D" id="3.40.50.150">
    <property type="entry name" value="Vaccinia Virus protein VP39"/>
    <property type="match status" value="1"/>
</dbReference>
<dbReference type="PANTHER" id="PTHR40048:SF1">
    <property type="entry name" value="RHAMNOSYL O-METHYLTRANSFERASE"/>
    <property type="match status" value="1"/>
</dbReference>
<accession>A0A930YIG7</accession>
<dbReference type="Proteomes" id="UP000640489">
    <property type="component" value="Unassembled WGS sequence"/>
</dbReference>
<evidence type="ECO:0000256" key="1">
    <source>
        <dbReference type="ARBA" id="ARBA00022603"/>
    </source>
</evidence>
<evidence type="ECO:0000256" key="2">
    <source>
        <dbReference type="ARBA" id="ARBA00022679"/>
    </source>
</evidence>
<dbReference type="GO" id="GO:0008168">
    <property type="term" value="F:methyltransferase activity"/>
    <property type="evidence" value="ECO:0007669"/>
    <property type="project" value="UniProtKB-KW"/>
</dbReference>